<dbReference type="GO" id="GO:0005886">
    <property type="term" value="C:plasma membrane"/>
    <property type="evidence" value="ECO:0007669"/>
    <property type="project" value="UniProtKB-SubCell"/>
</dbReference>
<dbReference type="GO" id="GO:0006879">
    <property type="term" value="P:intracellular iron ion homeostasis"/>
    <property type="evidence" value="ECO:0007669"/>
    <property type="project" value="TreeGrafter"/>
</dbReference>
<feature type="transmembrane region" description="Helical" evidence="13">
    <location>
        <begin position="20"/>
        <end position="41"/>
    </location>
</feature>
<evidence type="ECO:0000256" key="10">
    <source>
        <dbReference type="ARBA" id="ARBA00023065"/>
    </source>
</evidence>
<keyword evidence="9" id="KW-0560">Oxidoreductase</keyword>
<feature type="transmembrane region" description="Helical" evidence="13">
    <location>
        <begin position="230"/>
        <end position="252"/>
    </location>
</feature>
<comment type="similarity">
    <text evidence="2">Belongs to the ferric reductase (FRE) family.</text>
</comment>
<sequence length="543" mass="61287">MSFSSFVRSGVSKLSDMDIPSWYCFILGCTFAIWLLLRAVYRAFTSEWLSTSSFFLKHVAYPHVFPRIPFLGTATRLEVLLASAYLVANIVLVTVVGVDSRSDIGTRAAIMSTINLIPLLCGPRLSLMTEMLGITLRASIGSHQWLGRTAVAEVLLHTIISLTGSHSFEWTGINASGVVASSALGLLLLFSFRVGRRLFYEWFLNLHLFLTVTALIAIGRHVFSKKPAEIFLQIGICFWVGMTTLHWLLFAFRNFAIGRPFAKAVATRLSIPYPSDRSLTGPSNVLQVDITVPRKWKVRAGQYVFVSIPKLGILVGLRGHPFMISWWDWSQKGLTISLLVKSRTGFTGQLDRYTNTELLAFIDGPYGIQHKFGEYGTVIMFATGIGIAGHIPYIKDLISGYNNCQVRTRRILLVWQINNESQEQWVKSWMDDLLDSDTGYILEVRLHVLDHGGKKDLEYGNHSKIKKIFNPPNIVEVLQTEFASHRGKVMVSQCADRVMADKVRREVQRRMNKRVHLVELDFQPSLRETGWPSTSDMEFKCKG</sequence>
<evidence type="ECO:0000256" key="13">
    <source>
        <dbReference type="SAM" id="Phobius"/>
    </source>
</evidence>
<comment type="caution">
    <text evidence="15">The sequence shown here is derived from an EMBL/GenBank/DDBJ whole genome shotgun (WGS) entry which is preliminary data.</text>
</comment>
<evidence type="ECO:0000256" key="12">
    <source>
        <dbReference type="ARBA" id="ARBA00048483"/>
    </source>
</evidence>
<keyword evidence="7" id="KW-0249">Electron transport</keyword>
<feature type="transmembrane region" description="Helical" evidence="13">
    <location>
        <begin position="202"/>
        <end position="224"/>
    </location>
</feature>
<protein>
    <recommendedName>
        <fullName evidence="3">ferric-chelate reductase (NADPH)</fullName>
        <ecNumber evidence="3">1.16.1.9</ecNumber>
    </recommendedName>
</protein>
<dbReference type="PANTHER" id="PTHR32361">
    <property type="entry name" value="FERRIC/CUPRIC REDUCTASE TRANSMEMBRANE COMPONENT"/>
    <property type="match status" value="1"/>
</dbReference>
<dbReference type="AlphaFoldDB" id="A0A8H7SZM8"/>
<feature type="transmembrane region" description="Helical" evidence="13">
    <location>
        <begin position="77"/>
        <end position="98"/>
    </location>
</feature>
<evidence type="ECO:0000313" key="15">
    <source>
        <dbReference type="EMBL" id="KAG4412489.1"/>
    </source>
</evidence>
<dbReference type="SUPFAM" id="SSF63380">
    <property type="entry name" value="Riboflavin synthase domain-like"/>
    <property type="match status" value="1"/>
</dbReference>
<reference evidence="15" key="1">
    <citation type="submission" date="2021-02" db="EMBL/GenBank/DDBJ databases">
        <title>Genome sequence Cadophora malorum strain M34.</title>
        <authorList>
            <person name="Stefanovic E."/>
            <person name="Vu D."/>
            <person name="Scully C."/>
            <person name="Dijksterhuis J."/>
            <person name="Roader J."/>
            <person name="Houbraken J."/>
        </authorList>
    </citation>
    <scope>NUCLEOTIDE SEQUENCE</scope>
    <source>
        <strain evidence="15">M34</strain>
    </source>
</reference>
<dbReference type="PANTHER" id="PTHR32361:SF26">
    <property type="entry name" value="FAD-BINDING 8 DOMAIN-CONTAINING PROTEIN-RELATED"/>
    <property type="match status" value="1"/>
</dbReference>
<dbReference type="Pfam" id="PF08022">
    <property type="entry name" value="FAD_binding_8"/>
    <property type="match status" value="1"/>
</dbReference>
<dbReference type="OrthoDB" id="4494341at2759"/>
<dbReference type="Pfam" id="PF01794">
    <property type="entry name" value="Ferric_reduct"/>
    <property type="match status" value="1"/>
</dbReference>
<comment type="catalytic activity">
    <reaction evidence="12">
        <text>2 a Fe(II)-siderophore + NADP(+) + H(+) = 2 a Fe(III)-siderophore + NADPH</text>
        <dbReference type="Rhea" id="RHEA:28795"/>
        <dbReference type="Rhea" id="RHEA-COMP:11342"/>
        <dbReference type="Rhea" id="RHEA-COMP:11344"/>
        <dbReference type="ChEBI" id="CHEBI:15378"/>
        <dbReference type="ChEBI" id="CHEBI:29033"/>
        <dbReference type="ChEBI" id="CHEBI:29034"/>
        <dbReference type="ChEBI" id="CHEBI:57783"/>
        <dbReference type="ChEBI" id="CHEBI:58349"/>
        <dbReference type="EC" id="1.16.1.9"/>
    </reaction>
</comment>
<dbReference type="InterPro" id="IPR039261">
    <property type="entry name" value="FNR_nucleotide-bd"/>
</dbReference>
<dbReference type="InterPro" id="IPR013112">
    <property type="entry name" value="FAD-bd_8"/>
</dbReference>
<evidence type="ECO:0000256" key="9">
    <source>
        <dbReference type="ARBA" id="ARBA00023002"/>
    </source>
</evidence>
<keyword evidence="4" id="KW-0813">Transport</keyword>
<evidence type="ECO:0000256" key="1">
    <source>
        <dbReference type="ARBA" id="ARBA00004651"/>
    </source>
</evidence>
<dbReference type="InterPro" id="IPR017927">
    <property type="entry name" value="FAD-bd_FR_type"/>
</dbReference>
<evidence type="ECO:0000313" key="16">
    <source>
        <dbReference type="Proteomes" id="UP000664132"/>
    </source>
</evidence>
<dbReference type="InterPro" id="IPR017938">
    <property type="entry name" value="Riboflavin_synthase-like_b-brl"/>
</dbReference>
<dbReference type="Pfam" id="PF08030">
    <property type="entry name" value="NAD_binding_6"/>
    <property type="match status" value="1"/>
</dbReference>
<organism evidence="15 16">
    <name type="scientific">Cadophora malorum</name>
    <dbReference type="NCBI Taxonomy" id="108018"/>
    <lineage>
        <taxon>Eukaryota</taxon>
        <taxon>Fungi</taxon>
        <taxon>Dikarya</taxon>
        <taxon>Ascomycota</taxon>
        <taxon>Pezizomycotina</taxon>
        <taxon>Leotiomycetes</taxon>
        <taxon>Helotiales</taxon>
        <taxon>Ploettnerulaceae</taxon>
        <taxon>Cadophora</taxon>
    </lineage>
</organism>
<evidence type="ECO:0000256" key="7">
    <source>
        <dbReference type="ARBA" id="ARBA00022982"/>
    </source>
</evidence>
<feature type="domain" description="FAD-binding FR-type" evidence="14">
    <location>
        <begin position="258"/>
        <end position="372"/>
    </location>
</feature>
<dbReference type="EC" id="1.16.1.9" evidence="3"/>
<dbReference type="InterPro" id="IPR013121">
    <property type="entry name" value="Fe_red_NAD-bd_6"/>
</dbReference>
<dbReference type="Proteomes" id="UP000664132">
    <property type="component" value="Unassembled WGS sequence"/>
</dbReference>
<dbReference type="InterPro" id="IPR013130">
    <property type="entry name" value="Fe3_Rdtase_TM_dom"/>
</dbReference>
<dbReference type="Gene3D" id="3.40.50.80">
    <property type="entry name" value="Nucleotide-binding domain of ferredoxin-NADP reductase (FNR) module"/>
    <property type="match status" value="1"/>
</dbReference>
<keyword evidence="8 13" id="KW-1133">Transmembrane helix</keyword>
<evidence type="ECO:0000259" key="14">
    <source>
        <dbReference type="PROSITE" id="PS51384"/>
    </source>
</evidence>
<evidence type="ECO:0000256" key="11">
    <source>
        <dbReference type="ARBA" id="ARBA00023136"/>
    </source>
</evidence>
<dbReference type="EMBL" id="JAFJYH010000375">
    <property type="protein sequence ID" value="KAG4412489.1"/>
    <property type="molecule type" value="Genomic_DNA"/>
</dbReference>
<keyword evidence="5" id="KW-1003">Cell membrane</keyword>
<comment type="subcellular location">
    <subcellularLocation>
        <location evidence="1">Cell membrane</location>
        <topology evidence="1">Multi-pass membrane protein</topology>
    </subcellularLocation>
</comment>
<dbReference type="SUPFAM" id="SSF52343">
    <property type="entry name" value="Ferredoxin reductase-like, C-terminal NADP-linked domain"/>
    <property type="match status" value="1"/>
</dbReference>
<feature type="transmembrane region" description="Helical" evidence="13">
    <location>
        <begin position="170"/>
        <end position="190"/>
    </location>
</feature>
<evidence type="ECO:0000256" key="3">
    <source>
        <dbReference type="ARBA" id="ARBA00012668"/>
    </source>
</evidence>
<evidence type="ECO:0000256" key="5">
    <source>
        <dbReference type="ARBA" id="ARBA00022475"/>
    </source>
</evidence>
<evidence type="ECO:0000256" key="8">
    <source>
        <dbReference type="ARBA" id="ARBA00022989"/>
    </source>
</evidence>
<dbReference type="InterPro" id="IPR051410">
    <property type="entry name" value="Ferric/Cupric_Reductase"/>
</dbReference>
<keyword evidence="10" id="KW-0406">Ion transport</keyword>
<evidence type="ECO:0000256" key="2">
    <source>
        <dbReference type="ARBA" id="ARBA00006278"/>
    </source>
</evidence>
<gene>
    <name evidence="15" type="ORF">IFR04_014383</name>
</gene>
<name>A0A8H7SZM8_9HELO</name>
<dbReference type="GO" id="GO:0006826">
    <property type="term" value="P:iron ion transport"/>
    <property type="evidence" value="ECO:0007669"/>
    <property type="project" value="TreeGrafter"/>
</dbReference>
<keyword evidence="16" id="KW-1185">Reference proteome</keyword>
<dbReference type="GO" id="GO:0052851">
    <property type="term" value="F:ferric-chelate reductase (NADPH) activity"/>
    <property type="evidence" value="ECO:0007669"/>
    <property type="project" value="UniProtKB-EC"/>
</dbReference>
<keyword evidence="6 13" id="KW-0812">Transmembrane</keyword>
<accession>A0A8H7SZM8</accession>
<dbReference type="PROSITE" id="PS51384">
    <property type="entry name" value="FAD_FR"/>
    <property type="match status" value="1"/>
</dbReference>
<evidence type="ECO:0000256" key="4">
    <source>
        <dbReference type="ARBA" id="ARBA00022448"/>
    </source>
</evidence>
<dbReference type="GO" id="GO:0015677">
    <property type="term" value="P:copper ion import"/>
    <property type="evidence" value="ECO:0007669"/>
    <property type="project" value="TreeGrafter"/>
</dbReference>
<dbReference type="CDD" id="cd06186">
    <property type="entry name" value="NOX_Duox_like_FAD_NADP"/>
    <property type="match status" value="1"/>
</dbReference>
<proteinExistence type="inferred from homology"/>
<keyword evidence="11 13" id="KW-0472">Membrane</keyword>
<evidence type="ECO:0000256" key="6">
    <source>
        <dbReference type="ARBA" id="ARBA00022692"/>
    </source>
</evidence>